<dbReference type="AlphaFoldDB" id="A0A7J7WW52"/>
<dbReference type="GO" id="GO:0005789">
    <property type="term" value="C:endoplasmic reticulum membrane"/>
    <property type="evidence" value="ECO:0007669"/>
    <property type="project" value="TreeGrafter"/>
</dbReference>
<dbReference type="Proteomes" id="UP000527355">
    <property type="component" value="Unassembled WGS sequence"/>
</dbReference>
<feature type="compositionally biased region" description="Acidic residues" evidence="3">
    <location>
        <begin position="237"/>
        <end position="246"/>
    </location>
</feature>
<dbReference type="SUPFAM" id="SSF57997">
    <property type="entry name" value="Tropomyosin"/>
    <property type="match status" value="1"/>
</dbReference>
<keyword evidence="1 2" id="KW-0175">Coiled coil</keyword>
<dbReference type="EMBL" id="JABWUV010000007">
    <property type="protein sequence ID" value="KAF6341584.1"/>
    <property type="molecule type" value="Genomic_DNA"/>
</dbReference>
<evidence type="ECO:0000313" key="4">
    <source>
        <dbReference type="EMBL" id="KAF6341584.1"/>
    </source>
</evidence>
<protein>
    <recommendedName>
        <fullName evidence="6">Cutaneous T-cell lymphoma-associated antigen 5</fullName>
    </recommendedName>
</protein>
<feature type="compositionally biased region" description="Basic and acidic residues" evidence="3">
    <location>
        <begin position="479"/>
        <end position="495"/>
    </location>
</feature>
<gene>
    <name evidence="4" type="ORF">mMyoMyo1_011985</name>
</gene>
<dbReference type="PANTHER" id="PTHR23158:SF59">
    <property type="match status" value="1"/>
</dbReference>
<feature type="region of interest" description="Disordered" evidence="3">
    <location>
        <begin position="210"/>
        <end position="258"/>
    </location>
</feature>
<dbReference type="PANTHER" id="PTHR23158">
    <property type="entry name" value="MELANOMA INHIBITORY ACTIVITY-RELATED"/>
    <property type="match status" value="1"/>
</dbReference>
<feature type="region of interest" description="Disordered" evidence="3">
    <location>
        <begin position="445"/>
        <end position="506"/>
    </location>
</feature>
<accession>A0A7J7WW52</accession>
<organism evidence="4 5">
    <name type="scientific">Myotis myotis</name>
    <name type="common">Greater mouse-eared bat</name>
    <name type="synonym">Vespertilio myotis</name>
    <dbReference type="NCBI Taxonomy" id="51298"/>
    <lineage>
        <taxon>Eukaryota</taxon>
        <taxon>Metazoa</taxon>
        <taxon>Chordata</taxon>
        <taxon>Craniata</taxon>
        <taxon>Vertebrata</taxon>
        <taxon>Euteleostomi</taxon>
        <taxon>Mammalia</taxon>
        <taxon>Eutheria</taxon>
        <taxon>Laurasiatheria</taxon>
        <taxon>Chiroptera</taxon>
        <taxon>Yangochiroptera</taxon>
        <taxon>Vespertilionidae</taxon>
        <taxon>Myotis</taxon>
    </lineage>
</organism>
<evidence type="ECO:0000256" key="2">
    <source>
        <dbReference type="SAM" id="Coils"/>
    </source>
</evidence>
<feature type="region of interest" description="Disordered" evidence="3">
    <location>
        <begin position="127"/>
        <end position="152"/>
    </location>
</feature>
<dbReference type="GO" id="GO:0009306">
    <property type="term" value="P:protein secretion"/>
    <property type="evidence" value="ECO:0007669"/>
    <property type="project" value="TreeGrafter"/>
</dbReference>
<feature type="compositionally biased region" description="Low complexity" evidence="3">
    <location>
        <begin position="446"/>
        <end position="467"/>
    </location>
</feature>
<proteinExistence type="predicted"/>
<evidence type="ECO:0008006" key="6">
    <source>
        <dbReference type="Google" id="ProtNLM"/>
    </source>
</evidence>
<keyword evidence="5" id="KW-1185">Reference proteome</keyword>
<dbReference type="GO" id="GO:0006888">
    <property type="term" value="P:endoplasmic reticulum to Golgi vesicle-mediated transport"/>
    <property type="evidence" value="ECO:0007669"/>
    <property type="project" value="TreeGrafter"/>
</dbReference>
<feature type="coiled-coil region" evidence="2">
    <location>
        <begin position="298"/>
        <end position="364"/>
    </location>
</feature>
<reference evidence="4 5" key="1">
    <citation type="journal article" date="2020" name="Nature">
        <title>Six reference-quality genomes reveal evolution of bat adaptations.</title>
        <authorList>
            <person name="Jebb D."/>
            <person name="Huang Z."/>
            <person name="Pippel M."/>
            <person name="Hughes G.M."/>
            <person name="Lavrichenko K."/>
            <person name="Devanna P."/>
            <person name="Winkler S."/>
            <person name="Jermiin L.S."/>
            <person name="Skirmuntt E.C."/>
            <person name="Katzourakis A."/>
            <person name="Burkitt-Gray L."/>
            <person name="Ray D.A."/>
            <person name="Sullivan K.A.M."/>
            <person name="Roscito J.G."/>
            <person name="Kirilenko B.M."/>
            <person name="Davalos L.M."/>
            <person name="Corthals A.P."/>
            <person name="Power M.L."/>
            <person name="Jones G."/>
            <person name="Ransome R.D."/>
            <person name="Dechmann D.K.N."/>
            <person name="Locatelli A.G."/>
            <person name="Puechmaille S.J."/>
            <person name="Fedrigo O."/>
            <person name="Jarvis E.D."/>
            <person name="Hiller M."/>
            <person name="Vernes S.C."/>
            <person name="Myers E.W."/>
            <person name="Teeling E.C."/>
        </authorList>
    </citation>
    <scope>NUCLEOTIDE SEQUENCE [LARGE SCALE GENOMIC DNA]</scope>
    <source>
        <strain evidence="4">MMyoMyo1</strain>
        <tissue evidence="4">Flight muscle</tissue>
    </source>
</reference>
<comment type="caution">
    <text evidence="4">The sequence shown here is derived from an EMBL/GenBank/DDBJ whole genome shotgun (WGS) entry which is preliminary data.</text>
</comment>
<name>A0A7J7WW52_MYOMY</name>
<evidence type="ECO:0000256" key="1">
    <source>
        <dbReference type="ARBA" id="ARBA00023054"/>
    </source>
</evidence>
<dbReference type="GO" id="GO:0070971">
    <property type="term" value="C:endoplasmic reticulum exit site"/>
    <property type="evidence" value="ECO:0007669"/>
    <property type="project" value="TreeGrafter"/>
</dbReference>
<evidence type="ECO:0000313" key="5">
    <source>
        <dbReference type="Proteomes" id="UP000527355"/>
    </source>
</evidence>
<dbReference type="VEuPathDB" id="HostDB:GeneID_118674534"/>
<dbReference type="InterPro" id="IPR051500">
    <property type="entry name" value="cTAGE_MIA/OTOR"/>
</dbReference>
<feature type="coiled-coil region" evidence="2">
    <location>
        <begin position="418"/>
        <end position="445"/>
    </location>
</feature>
<dbReference type="GO" id="GO:0035459">
    <property type="term" value="P:vesicle cargo loading"/>
    <property type="evidence" value="ECO:0007669"/>
    <property type="project" value="TreeGrafter"/>
</dbReference>
<evidence type="ECO:0000256" key="3">
    <source>
        <dbReference type="SAM" id="MobiDB-lite"/>
    </source>
</evidence>
<sequence>MEGLLPAIVSAFQLGQEHLCRMLLVASESLRHVPGLPAFPWGILVGTLVVVSVIVKRRHTSRSVKAPGKRCSACVEVCAKCSKTIGPMTDADTTKSPGVEARSLLLQTLCSRALNKHLSSLSPQNMVDSLKTARKSQPPKLSQATDEKPTVKASGIEGERLQENIMDDLNKNAHFPESPELLPEELMGWKRKIQEQVETKQRLEQLKAQTEQALQDRARPSLSVAGGPLKSIPKPDDLDDHMDDGNLEFPPKREAESGGGLLHESEVDLKDVPHDADASVSRKNQEITRQLWGQKRMNEALAAEIRSLQTEKVSLQHENSNLKDEIQQLKLKLRILPETHEDHVTRLQKQLIEAEVHCLDLEKKFPIVWRDMNSTYQFLNTYKKMARDLNQELGRSTCYYQNEIRCQQRRAEEAWVAAEVTERKFQDLRRENDRNRQMLAKVKSQFQPFPGGPFAPAAPLAAHRGPAVPGSPLSHRTPRKEEGPAVRAQESRVTCRCDSAPTTAGS</sequence>